<proteinExistence type="predicted"/>
<dbReference type="OrthoDB" id="2297976at2"/>
<dbReference type="STRING" id="942150.IV64_GL000944"/>
<keyword evidence="1" id="KW-1133">Transmembrane helix</keyword>
<evidence type="ECO:0000313" key="2">
    <source>
        <dbReference type="EMBL" id="KRO08093.1"/>
    </source>
</evidence>
<keyword evidence="3" id="KW-1185">Reference proteome</keyword>
<accession>A0A0R2M8V6</accession>
<name>A0A0R2M8V6_9LACO</name>
<evidence type="ECO:0000313" key="3">
    <source>
        <dbReference type="Proteomes" id="UP000051783"/>
    </source>
</evidence>
<gene>
    <name evidence="2" type="ORF">IV64_GL000944</name>
</gene>
<feature type="transmembrane region" description="Helical" evidence="1">
    <location>
        <begin position="55"/>
        <end position="72"/>
    </location>
</feature>
<keyword evidence="1" id="KW-0812">Transmembrane</keyword>
<dbReference type="PATRIC" id="fig|942150.3.peg.974"/>
<comment type="caution">
    <text evidence="2">The sequence shown here is derived from an EMBL/GenBank/DDBJ whole genome shotgun (WGS) entry which is preliminary data.</text>
</comment>
<keyword evidence="1" id="KW-0472">Membrane</keyword>
<dbReference type="EMBL" id="JQCL01000089">
    <property type="protein sequence ID" value="KRO08093.1"/>
    <property type="molecule type" value="Genomic_DNA"/>
</dbReference>
<organism evidence="2 3">
    <name type="scientific">Lactiplantibacillus xiangfangensis</name>
    <dbReference type="NCBI Taxonomy" id="942150"/>
    <lineage>
        <taxon>Bacteria</taxon>
        <taxon>Bacillati</taxon>
        <taxon>Bacillota</taxon>
        <taxon>Bacilli</taxon>
        <taxon>Lactobacillales</taxon>
        <taxon>Lactobacillaceae</taxon>
        <taxon>Lactiplantibacillus</taxon>
    </lineage>
</organism>
<dbReference type="Proteomes" id="UP000051783">
    <property type="component" value="Unassembled WGS sequence"/>
</dbReference>
<feature type="transmembrane region" description="Helical" evidence="1">
    <location>
        <begin position="28"/>
        <end position="48"/>
    </location>
</feature>
<dbReference type="RefSeq" id="WP_057707396.1">
    <property type="nucleotide sequence ID" value="NZ_JQCL01000089.1"/>
</dbReference>
<dbReference type="AlphaFoldDB" id="A0A0R2M8V6"/>
<reference evidence="2 3" key="1">
    <citation type="journal article" date="2015" name="Genome Announc.">
        <title>Expanding the biotechnology potential of lactobacilli through comparative genomics of 213 strains and associated genera.</title>
        <authorList>
            <person name="Sun Z."/>
            <person name="Harris H.M."/>
            <person name="McCann A."/>
            <person name="Guo C."/>
            <person name="Argimon S."/>
            <person name="Zhang W."/>
            <person name="Yang X."/>
            <person name="Jeffery I.B."/>
            <person name="Cooney J.C."/>
            <person name="Kagawa T.F."/>
            <person name="Liu W."/>
            <person name="Song Y."/>
            <person name="Salvetti E."/>
            <person name="Wrobel A."/>
            <person name="Rasinkangas P."/>
            <person name="Parkhill J."/>
            <person name="Rea M.C."/>
            <person name="O'Sullivan O."/>
            <person name="Ritari J."/>
            <person name="Douillard F.P."/>
            <person name="Paul Ross R."/>
            <person name="Yang R."/>
            <person name="Briner A.E."/>
            <person name="Felis G.E."/>
            <person name="de Vos W.M."/>
            <person name="Barrangou R."/>
            <person name="Klaenhammer T.R."/>
            <person name="Caufield P.W."/>
            <person name="Cui Y."/>
            <person name="Zhang H."/>
            <person name="O'Toole P.W."/>
        </authorList>
    </citation>
    <scope>NUCLEOTIDE SEQUENCE [LARGE SCALE GENOMIC DNA]</scope>
    <source>
        <strain evidence="2 3">LMG 26013</strain>
    </source>
</reference>
<evidence type="ECO:0000256" key="1">
    <source>
        <dbReference type="SAM" id="Phobius"/>
    </source>
</evidence>
<protein>
    <submittedName>
        <fullName evidence="2">Uncharacterized protein</fullName>
    </submittedName>
</protein>
<sequence length="92" mass="10410">MVYFGLVALLIVITPLHRYVLANRQAFWLGTLMPLLWVGTNVLLANLMPLEHQDILLAVLGSLLLLSSWVAARIDRTEQQLQVSRHHKVATK</sequence>